<accession>A0A7J7GMQ3</accession>
<evidence type="ECO:0000256" key="1">
    <source>
        <dbReference type="SAM" id="MobiDB-lite"/>
    </source>
</evidence>
<dbReference type="Proteomes" id="UP000593564">
    <property type="component" value="Unassembled WGS sequence"/>
</dbReference>
<feature type="compositionally biased region" description="Basic residues" evidence="1">
    <location>
        <begin position="254"/>
        <end position="263"/>
    </location>
</feature>
<proteinExistence type="predicted"/>
<feature type="region of interest" description="Disordered" evidence="1">
    <location>
        <begin position="243"/>
        <end position="264"/>
    </location>
</feature>
<dbReference type="AlphaFoldDB" id="A0A7J7GMQ3"/>
<dbReference type="EMBL" id="JACBKZ010000009">
    <property type="protein sequence ID" value="KAF5941990.1"/>
    <property type="molecule type" value="Genomic_DNA"/>
</dbReference>
<name>A0A7J7GMQ3_CAMSI</name>
<protein>
    <submittedName>
        <fullName evidence="2">Uncharacterized protein</fullName>
    </submittedName>
</protein>
<evidence type="ECO:0000313" key="3">
    <source>
        <dbReference type="Proteomes" id="UP000593564"/>
    </source>
</evidence>
<gene>
    <name evidence="2" type="ORF">HYC85_019632</name>
</gene>
<dbReference type="Gene3D" id="3.40.50.2000">
    <property type="entry name" value="Glycogen Phosphorylase B"/>
    <property type="match status" value="1"/>
</dbReference>
<organism evidence="2 3">
    <name type="scientific">Camellia sinensis</name>
    <name type="common">Tea plant</name>
    <name type="synonym">Thea sinensis</name>
    <dbReference type="NCBI Taxonomy" id="4442"/>
    <lineage>
        <taxon>Eukaryota</taxon>
        <taxon>Viridiplantae</taxon>
        <taxon>Streptophyta</taxon>
        <taxon>Embryophyta</taxon>
        <taxon>Tracheophyta</taxon>
        <taxon>Spermatophyta</taxon>
        <taxon>Magnoliopsida</taxon>
        <taxon>eudicotyledons</taxon>
        <taxon>Gunneridae</taxon>
        <taxon>Pentapetalae</taxon>
        <taxon>asterids</taxon>
        <taxon>Ericales</taxon>
        <taxon>Theaceae</taxon>
        <taxon>Camellia</taxon>
    </lineage>
</organism>
<keyword evidence="3" id="KW-1185">Reference proteome</keyword>
<reference evidence="3" key="1">
    <citation type="journal article" date="2020" name="Nat. Commun.">
        <title>Genome assembly of wild tea tree DASZ reveals pedigree and selection history of tea varieties.</title>
        <authorList>
            <person name="Zhang W."/>
            <person name="Zhang Y."/>
            <person name="Qiu H."/>
            <person name="Guo Y."/>
            <person name="Wan H."/>
            <person name="Zhang X."/>
            <person name="Scossa F."/>
            <person name="Alseekh S."/>
            <person name="Zhang Q."/>
            <person name="Wang P."/>
            <person name="Xu L."/>
            <person name="Schmidt M.H."/>
            <person name="Jia X."/>
            <person name="Li D."/>
            <person name="Zhu A."/>
            <person name="Guo F."/>
            <person name="Chen W."/>
            <person name="Ni D."/>
            <person name="Usadel B."/>
            <person name="Fernie A.R."/>
            <person name="Wen W."/>
        </authorList>
    </citation>
    <scope>NUCLEOTIDE SEQUENCE [LARGE SCALE GENOMIC DNA]</scope>
    <source>
        <strain evidence="3">cv. G240</strain>
    </source>
</reference>
<evidence type="ECO:0000313" key="2">
    <source>
        <dbReference type="EMBL" id="KAF5941990.1"/>
    </source>
</evidence>
<reference evidence="2 3" key="2">
    <citation type="submission" date="2020-07" db="EMBL/GenBank/DDBJ databases">
        <title>Genome assembly of wild tea tree DASZ reveals pedigree and selection history of tea varieties.</title>
        <authorList>
            <person name="Zhang W."/>
        </authorList>
    </citation>
    <scope>NUCLEOTIDE SEQUENCE [LARGE SCALE GENOMIC DNA]</scope>
    <source>
        <strain evidence="3">cv. G240</strain>
        <tissue evidence="2">Leaf</tissue>
    </source>
</reference>
<sequence length="339" mass="38157">MDDWTHSCHDPMFAKAGDGYELIGHVGNSNACCECALKLGKLPSRDVPTFMLPCNTFSAELSAFKVQLEALDAEVNPKILLNTFDALESKALRTIVKNNLIAIGVLIPLAFLDEKDLPENAFGATYYKNQGIMWSGWIRSPNPCLICHYNKWKRYCMWVVGKQLTILAGVKSFGRWFDSAMVFPSGGSFTPFRGMFRDLLWVEFYIGEFDQPTNAKLLENEFKTGVRATKNDEGIVEGDEIKRMSGRDPVHGGRGGRHGTAHRGVHENQARENTAESRASFLTREFLRAKPDEFHGGPEPKKADEWLEQSVKTFEMLHIEDSELRICPRVGGNERALLH</sequence>
<comment type="caution">
    <text evidence="2">The sequence shown here is derived from an EMBL/GenBank/DDBJ whole genome shotgun (WGS) entry which is preliminary data.</text>
</comment>